<accession>A0ABW9BWR9</accession>
<protein>
    <submittedName>
        <fullName evidence="3">Heavy-metal-associated domain-containing protein</fullName>
    </submittedName>
</protein>
<dbReference type="PROSITE" id="PS01047">
    <property type="entry name" value="HMA_1"/>
    <property type="match status" value="1"/>
</dbReference>
<organism evidence="3 4">
    <name type="scientific">Paraburkholderia strydomiana</name>
    <dbReference type="NCBI Taxonomy" id="1245417"/>
    <lineage>
        <taxon>Bacteria</taxon>
        <taxon>Pseudomonadati</taxon>
        <taxon>Pseudomonadota</taxon>
        <taxon>Betaproteobacteria</taxon>
        <taxon>Burkholderiales</taxon>
        <taxon>Burkholderiaceae</taxon>
        <taxon>Paraburkholderia</taxon>
    </lineage>
</organism>
<evidence type="ECO:0000313" key="4">
    <source>
        <dbReference type="Proteomes" id="UP001629288"/>
    </source>
</evidence>
<keyword evidence="4" id="KW-1185">Reference proteome</keyword>
<gene>
    <name evidence="3" type="ORF">PQR00_07145</name>
</gene>
<dbReference type="CDD" id="cd00371">
    <property type="entry name" value="HMA"/>
    <property type="match status" value="1"/>
</dbReference>
<dbReference type="RefSeq" id="WP_408126983.1">
    <property type="nucleotide sequence ID" value="NZ_JAQQDH010000001.1"/>
</dbReference>
<dbReference type="Pfam" id="PF00403">
    <property type="entry name" value="HMA"/>
    <property type="match status" value="1"/>
</dbReference>
<evidence type="ECO:0000313" key="3">
    <source>
        <dbReference type="EMBL" id="MFM0443359.1"/>
    </source>
</evidence>
<dbReference type="Gene3D" id="3.30.70.100">
    <property type="match status" value="1"/>
</dbReference>
<sequence length="68" mass="6979">MQFEVKDMTCGGCANAITRAVTGIDPAAKLEIDVAAKIVKIDSSVPPGRLVEAIEAAGFHPTVGARGL</sequence>
<dbReference type="PROSITE" id="PS50846">
    <property type="entry name" value="HMA_2"/>
    <property type="match status" value="1"/>
</dbReference>
<name>A0ABW9BWR9_9BURK</name>
<dbReference type="InterPro" id="IPR006121">
    <property type="entry name" value="HMA_dom"/>
</dbReference>
<dbReference type="InterPro" id="IPR036163">
    <property type="entry name" value="HMA_dom_sf"/>
</dbReference>
<evidence type="ECO:0000259" key="2">
    <source>
        <dbReference type="PROSITE" id="PS50846"/>
    </source>
</evidence>
<dbReference type="InterPro" id="IPR017969">
    <property type="entry name" value="Heavy-metal-associated_CS"/>
</dbReference>
<dbReference type="SUPFAM" id="SSF55008">
    <property type="entry name" value="HMA, heavy metal-associated domain"/>
    <property type="match status" value="1"/>
</dbReference>
<keyword evidence="1" id="KW-0479">Metal-binding</keyword>
<dbReference type="EMBL" id="JAQQDH010000001">
    <property type="protein sequence ID" value="MFM0443359.1"/>
    <property type="molecule type" value="Genomic_DNA"/>
</dbReference>
<proteinExistence type="predicted"/>
<evidence type="ECO:0000256" key="1">
    <source>
        <dbReference type="ARBA" id="ARBA00022723"/>
    </source>
</evidence>
<reference evidence="3 4" key="1">
    <citation type="journal article" date="2024" name="Chem. Sci.">
        <title>Discovery of megapolipeptins by genome mining of a Burkholderiales bacteria collection.</title>
        <authorList>
            <person name="Paulo B.S."/>
            <person name="Recchia M.J.J."/>
            <person name="Lee S."/>
            <person name="Fergusson C.H."/>
            <person name="Romanowski S.B."/>
            <person name="Hernandez A."/>
            <person name="Krull N."/>
            <person name="Liu D.Y."/>
            <person name="Cavanagh H."/>
            <person name="Bos A."/>
            <person name="Gray C.A."/>
            <person name="Murphy B.T."/>
            <person name="Linington R.G."/>
            <person name="Eustaquio A.S."/>
        </authorList>
    </citation>
    <scope>NUCLEOTIDE SEQUENCE [LARGE SCALE GENOMIC DNA]</scope>
    <source>
        <strain evidence="3 4">RL17-379-BIB-C</strain>
    </source>
</reference>
<feature type="domain" description="HMA" evidence="2">
    <location>
        <begin position="1"/>
        <end position="62"/>
    </location>
</feature>
<comment type="caution">
    <text evidence="3">The sequence shown here is derived from an EMBL/GenBank/DDBJ whole genome shotgun (WGS) entry which is preliminary data.</text>
</comment>
<dbReference type="Proteomes" id="UP001629288">
    <property type="component" value="Unassembled WGS sequence"/>
</dbReference>